<sequence length="129" mass="14438">MAYYFNTTLENADFDSAIEKVTAALKEQGFGIISEIDIQATMKKKLDVEVRPYRILGACNPQFAYQALQVEDKIGTMLPCNVIVQEDENGRIEVAAVDPEQSMQAIQNEELEKIAGEVQDRLRKVIASL</sequence>
<dbReference type="Pfam" id="PF03625">
    <property type="entry name" value="DUF302"/>
    <property type="match status" value="1"/>
</dbReference>
<protein>
    <recommendedName>
        <fullName evidence="1">DUF302 domain-containing protein</fullName>
    </recommendedName>
</protein>
<comment type="caution">
    <text evidence="2">The sequence shown here is derived from an EMBL/GenBank/DDBJ whole genome shotgun (WGS) entry which is preliminary data.</text>
</comment>
<feature type="domain" description="DUF302" evidence="1">
    <location>
        <begin position="36"/>
        <end position="99"/>
    </location>
</feature>
<organism evidence="2 3">
    <name type="scientific">Flavilitoribacter nigricans (strain ATCC 23147 / DSM 23189 / NBRC 102662 / NCIMB 1420 / SS-2)</name>
    <name type="common">Lewinella nigricans</name>
    <dbReference type="NCBI Taxonomy" id="1122177"/>
    <lineage>
        <taxon>Bacteria</taxon>
        <taxon>Pseudomonadati</taxon>
        <taxon>Bacteroidota</taxon>
        <taxon>Saprospiria</taxon>
        <taxon>Saprospirales</taxon>
        <taxon>Lewinellaceae</taxon>
        <taxon>Flavilitoribacter</taxon>
    </lineage>
</organism>
<evidence type="ECO:0000259" key="1">
    <source>
        <dbReference type="Pfam" id="PF03625"/>
    </source>
</evidence>
<dbReference type="PANTHER" id="PTHR38342">
    <property type="entry name" value="SLR5037 PROTEIN"/>
    <property type="match status" value="1"/>
</dbReference>
<dbReference type="SUPFAM" id="SSF103247">
    <property type="entry name" value="TT1751-like"/>
    <property type="match status" value="1"/>
</dbReference>
<evidence type="ECO:0000313" key="3">
    <source>
        <dbReference type="Proteomes" id="UP000223913"/>
    </source>
</evidence>
<dbReference type="PIRSF" id="PIRSF021774">
    <property type="entry name" value="UCP021774"/>
    <property type="match status" value="1"/>
</dbReference>
<dbReference type="Gene3D" id="3.30.310.70">
    <property type="entry name" value="TT1751-like domain"/>
    <property type="match status" value="1"/>
</dbReference>
<dbReference type="InterPro" id="IPR035923">
    <property type="entry name" value="TT1751-like_sf"/>
</dbReference>
<reference evidence="2 3" key="1">
    <citation type="submission" date="2017-10" db="EMBL/GenBank/DDBJ databases">
        <title>The draft genome sequence of Lewinella nigricans NBRC 102662.</title>
        <authorList>
            <person name="Wang K."/>
        </authorList>
    </citation>
    <scope>NUCLEOTIDE SEQUENCE [LARGE SCALE GENOMIC DNA]</scope>
    <source>
        <strain evidence="2 3">NBRC 102662</strain>
    </source>
</reference>
<dbReference type="PANTHER" id="PTHR38342:SF1">
    <property type="entry name" value="SLR5037 PROTEIN"/>
    <property type="match status" value="1"/>
</dbReference>
<dbReference type="InterPro" id="IPR016796">
    <property type="entry name" value="UCP021774"/>
</dbReference>
<evidence type="ECO:0000313" key="2">
    <source>
        <dbReference type="EMBL" id="PHN05754.1"/>
    </source>
</evidence>
<name>A0A2D0NB71_FLAN2</name>
<dbReference type="Proteomes" id="UP000223913">
    <property type="component" value="Unassembled WGS sequence"/>
</dbReference>
<dbReference type="OrthoDB" id="9791067at2"/>
<keyword evidence="3" id="KW-1185">Reference proteome</keyword>
<dbReference type="AlphaFoldDB" id="A0A2D0NB71"/>
<gene>
    <name evidence="2" type="ORF">CRP01_14860</name>
</gene>
<dbReference type="RefSeq" id="WP_099150844.1">
    <property type="nucleotide sequence ID" value="NZ_PDUD01000020.1"/>
</dbReference>
<dbReference type="EMBL" id="PDUD01000020">
    <property type="protein sequence ID" value="PHN05754.1"/>
    <property type="molecule type" value="Genomic_DNA"/>
</dbReference>
<accession>A0A2D0NB71</accession>
<dbReference type="CDD" id="cd14797">
    <property type="entry name" value="DUF302"/>
    <property type="match status" value="1"/>
</dbReference>
<dbReference type="InterPro" id="IPR005180">
    <property type="entry name" value="DUF302"/>
</dbReference>
<proteinExistence type="predicted"/>